<keyword evidence="2" id="KW-0472">Membrane</keyword>
<reference evidence="4 5" key="1">
    <citation type="submission" date="2020-08" db="EMBL/GenBank/DDBJ databases">
        <title>Sequencing the genomes of 1000 actinobacteria strains.</title>
        <authorList>
            <person name="Klenk H.-P."/>
        </authorList>
    </citation>
    <scope>NUCLEOTIDE SEQUENCE [LARGE SCALE GENOMIC DNA]</scope>
    <source>
        <strain evidence="4 5">DSM 45809</strain>
    </source>
</reference>
<evidence type="ECO:0000313" key="4">
    <source>
        <dbReference type="EMBL" id="MBB4739255.1"/>
    </source>
</evidence>
<dbReference type="SUPFAM" id="SSF46894">
    <property type="entry name" value="C-terminal effector domain of the bipartite response regulators"/>
    <property type="match status" value="1"/>
</dbReference>
<dbReference type="AlphaFoldDB" id="A0A7W7GVW1"/>
<dbReference type="GO" id="GO:0006355">
    <property type="term" value="P:regulation of DNA-templated transcription"/>
    <property type="evidence" value="ECO:0007669"/>
    <property type="project" value="InterPro"/>
</dbReference>
<dbReference type="SMART" id="SM00421">
    <property type="entry name" value="HTH_LUXR"/>
    <property type="match status" value="1"/>
</dbReference>
<protein>
    <recommendedName>
        <fullName evidence="3">HTH luxR-type domain-containing protein</fullName>
    </recommendedName>
</protein>
<dbReference type="InterPro" id="IPR016032">
    <property type="entry name" value="Sig_transdc_resp-reg_C-effctor"/>
</dbReference>
<comment type="caution">
    <text evidence="4">The sequence shown here is derived from an EMBL/GenBank/DDBJ whole genome shotgun (WGS) entry which is preliminary data.</text>
</comment>
<dbReference type="EMBL" id="JACHNB010000001">
    <property type="protein sequence ID" value="MBB4739255.1"/>
    <property type="molecule type" value="Genomic_DNA"/>
</dbReference>
<dbReference type="Proteomes" id="UP000546162">
    <property type="component" value="Unassembled WGS sequence"/>
</dbReference>
<dbReference type="RefSeq" id="WP_185039822.1">
    <property type="nucleotide sequence ID" value="NZ_BAABFG010000005.1"/>
</dbReference>
<dbReference type="Gene3D" id="1.10.10.10">
    <property type="entry name" value="Winged helix-like DNA-binding domain superfamily/Winged helix DNA-binding domain"/>
    <property type="match status" value="1"/>
</dbReference>
<feature type="region of interest" description="Disordered" evidence="1">
    <location>
        <begin position="76"/>
        <end position="110"/>
    </location>
</feature>
<sequence>MVAQNGFAHTAANIVALALGGLTAAGGGALRGRTVRVNREIAERLFVTEATVESHINRLFAKAGVRDRAQAVRYPYQHSLADRPAQGRRGDRGGRTGRRRRRGRARTGRSGRLQLQLVTATIRGCSGSALATVTFPFREGLGHPL</sequence>
<dbReference type="InterPro" id="IPR000792">
    <property type="entry name" value="Tscrpt_reg_LuxR_C"/>
</dbReference>
<feature type="domain" description="HTH luxR-type" evidence="3">
    <location>
        <begin position="4"/>
        <end position="75"/>
    </location>
</feature>
<accession>A0A7W7GVW1</accession>
<feature type="transmembrane region" description="Helical" evidence="2">
    <location>
        <begin position="6"/>
        <end position="30"/>
    </location>
</feature>
<feature type="compositionally biased region" description="Basic residues" evidence="1">
    <location>
        <begin position="95"/>
        <end position="109"/>
    </location>
</feature>
<dbReference type="GO" id="GO:0003677">
    <property type="term" value="F:DNA binding"/>
    <property type="evidence" value="ECO:0007669"/>
    <property type="project" value="InterPro"/>
</dbReference>
<keyword evidence="2" id="KW-0812">Transmembrane</keyword>
<evidence type="ECO:0000313" key="5">
    <source>
        <dbReference type="Proteomes" id="UP000546162"/>
    </source>
</evidence>
<evidence type="ECO:0000256" key="1">
    <source>
        <dbReference type="SAM" id="MobiDB-lite"/>
    </source>
</evidence>
<evidence type="ECO:0000256" key="2">
    <source>
        <dbReference type="SAM" id="Phobius"/>
    </source>
</evidence>
<dbReference type="CDD" id="cd06170">
    <property type="entry name" value="LuxR_C_like"/>
    <property type="match status" value="1"/>
</dbReference>
<dbReference type="InterPro" id="IPR036388">
    <property type="entry name" value="WH-like_DNA-bd_sf"/>
</dbReference>
<dbReference type="Pfam" id="PF00196">
    <property type="entry name" value="GerE"/>
    <property type="match status" value="1"/>
</dbReference>
<keyword evidence="2" id="KW-1133">Transmembrane helix</keyword>
<keyword evidence="5" id="KW-1185">Reference proteome</keyword>
<proteinExistence type="predicted"/>
<name>A0A7W7GVW1_9ACTN</name>
<evidence type="ECO:0000259" key="3">
    <source>
        <dbReference type="SMART" id="SM00421"/>
    </source>
</evidence>
<gene>
    <name evidence="4" type="ORF">BJY16_002714</name>
</gene>
<organism evidence="4 5">
    <name type="scientific">Actinoplanes octamycinicus</name>
    <dbReference type="NCBI Taxonomy" id="135948"/>
    <lineage>
        <taxon>Bacteria</taxon>
        <taxon>Bacillati</taxon>
        <taxon>Actinomycetota</taxon>
        <taxon>Actinomycetes</taxon>
        <taxon>Micromonosporales</taxon>
        <taxon>Micromonosporaceae</taxon>
        <taxon>Actinoplanes</taxon>
    </lineage>
</organism>